<protein>
    <submittedName>
        <fullName evidence="1">Uncharacterized protein</fullName>
    </submittedName>
</protein>
<reference evidence="1 2" key="1">
    <citation type="journal article" date="2009" name="Nature">
        <title>The Sorghum bicolor genome and the diversification of grasses.</title>
        <authorList>
            <person name="Paterson A.H."/>
            <person name="Bowers J.E."/>
            <person name="Bruggmann R."/>
            <person name="Dubchak I."/>
            <person name="Grimwood J."/>
            <person name="Gundlach H."/>
            <person name="Haberer G."/>
            <person name="Hellsten U."/>
            <person name="Mitros T."/>
            <person name="Poliakov A."/>
            <person name="Schmutz J."/>
            <person name="Spannagl M."/>
            <person name="Tang H."/>
            <person name="Wang X."/>
            <person name="Wicker T."/>
            <person name="Bharti A.K."/>
            <person name="Chapman J."/>
            <person name="Feltus F.A."/>
            <person name="Gowik U."/>
            <person name="Grigoriev I.V."/>
            <person name="Lyons E."/>
            <person name="Maher C.A."/>
            <person name="Martis M."/>
            <person name="Narechania A."/>
            <person name="Otillar R.P."/>
            <person name="Penning B.W."/>
            <person name="Salamov A.A."/>
            <person name="Wang Y."/>
            <person name="Zhang L."/>
            <person name="Carpita N.C."/>
            <person name="Freeling M."/>
            <person name="Gingle A.R."/>
            <person name="Hash C.T."/>
            <person name="Keller B."/>
            <person name="Klein P."/>
            <person name="Kresovich S."/>
            <person name="McCann M.C."/>
            <person name="Ming R."/>
            <person name="Peterson D.G."/>
            <person name="Mehboob-ur-Rahman"/>
            <person name="Ware D."/>
            <person name="Westhoff P."/>
            <person name="Mayer K.F."/>
            <person name="Messing J."/>
            <person name="Rokhsar D.S."/>
        </authorList>
    </citation>
    <scope>NUCLEOTIDE SEQUENCE [LARGE SCALE GENOMIC DNA]</scope>
    <source>
        <strain evidence="2">cv. BTx623</strain>
    </source>
</reference>
<dbReference type="Proteomes" id="UP000000768">
    <property type="component" value="Chromosome 3"/>
</dbReference>
<dbReference type="EMBL" id="CM000762">
    <property type="protein sequence ID" value="OQU87246.1"/>
    <property type="molecule type" value="Genomic_DNA"/>
</dbReference>
<keyword evidence="2" id="KW-1185">Reference proteome</keyword>
<name>A0A1W0VYP1_SORBI</name>
<sequence>MHDRDLHLRWDYCWDSGTTTASYSTGTSGSAVRVIWNAKLTSEMPGSHNILHGIFISVQHPLDLASASDQHGQPTGEGTITYYLSSNFTSF</sequence>
<evidence type="ECO:0000313" key="2">
    <source>
        <dbReference type="Proteomes" id="UP000000768"/>
    </source>
</evidence>
<organism evidence="1 2">
    <name type="scientific">Sorghum bicolor</name>
    <name type="common">Sorghum</name>
    <name type="synonym">Sorghum vulgare</name>
    <dbReference type="NCBI Taxonomy" id="4558"/>
    <lineage>
        <taxon>Eukaryota</taxon>
        <taxon>Viridiplantae</taxon>
        <taxon>Streptophyta</taxon>
        <taxon>Embryophyta</taxon>
        <taxon>Tracheophyta</taxon>
        <taxon>Spermatophyta</taxon>
        <taxon>Magnoliopsida</taxon>
        <taxon>Liliopsida</taxon>
        <taxon>Poales</taxon>
        <taxon>Poaceae</taxon>
        <taxon>PACMAD clade</taxon>
        <taxon>Panicoideae</taxon>
        <taxon>Andropogonodae</taxon>
        <taxon>Andropogoneae</taxon>
        <taxon>Sorghinae</taxon>
        <taxon>Sorghum</taxon>
    </lineage>
</organism>
<accession>A0A1W0VYP1</accession>
<gene>
    <name evidence="1" type="ORF">SORBI_3003G239750</name>
</gene>
<reference evidence="2" key="2">
    <citation type="journal article" date="2018" name="Plant J.">
        <title>The Sorghum bicolor reference genome: improved assembly, gene annotations, a transcriptome atlas, and signatures of genome organization.</title>
        <authorList>
            <person name="McCormick R.F."/>
            <person name="Truong S.K."/>
            <person name="Sreedasyam A."/>
            <person name="Jenkins J."/>
            <person name="Shu S."/>
            <person name="Sims D."/>
            <person name="Kennedy M."/>
            <person name="Amirebrahimi M."/>
            <person name="Weers B.D."/>
            <person name="McKinley B."/>
            <person name="Mattison A."/>
            <person name="Morishige D.T."/>
            <person name="Grimwood J."/>
            <person name="Schmutz J."/>
            <person name="Mullet J.E."/>
        </authorList>
    </citation>
    <scope>NUCLEOTIDE SEQUENCE [LARGE SCALE GENOMIC DNA]</scope>
    <source>
        <strain evidence="2">cv. BTx623</strain>
    </source>
</reference>
<evidence type="ECO:0000313" key="1">
    <source>
        <dbReference type="EMBL" id="OQU87246.1"/>
    </source>
</evidence>
<dbReference type="AlphaFoldDB" id="A0A1W0VYP1"/>
<proteinExistence type="predicted"/>
<dbReference type="Gramene" id="OQU87246">
    <property type="protein sequence ID" value="OQU87246"/>
    <property type="gene ID" value="SORBI_3003G239750"/>
</dbReference>
<dbReference type="InParanoid" id="A0A1W0VYP1"/>